<comment type="subcellular location">
    <subcellularLocation>
        <location evidence="1">Membrane</location>
        <topology evidence="1">Multi-pass membrane protein</topology>
    </subcellularLocation>
</comment>
<reference evidence="6 7" key="1">
    <citation type="submission" date="2022-03" db="EMBL/GenBank/DDBJ databases">
        <authorList>
            <person name="He Y."/>
        </authorList>
    </citation>
    <scope>NUCLEOTIDE SEQUENCE [LARGE SCALE GENOMIC DNA]</scope>
    <source>
        <strain evidence="6 7">TK19116</strain>
    </source>
</reference>
<evidence type="ECO:0000256" key="3">
    <source>
        <dbReference type="ARBA" id="ARBA00022989"/>
    </source>
</evidence>
<dbReference type="RefSeq" id="WP_255330166.1">
    <property type="nucleotide sequence ID" value="NZ_JAKZEU010000004.1"/>
</dbReference>
<keyword evidence="2 5" id="KW-0812">Transmembrane</keyword>
<keyword evidence="7" id="KW-1185">Reference proteome</keyword>
<dbReference type="EMBL" id="JAKZEU010000004">
    <property type="protein sequence ID" value="MCQ0971154.1"/>
    <property type="molecule type" value="Genomic_DNA"/>
</dbReference>
<name>A0ABT1MSQ3_9RHOB</name>
<sequence length="166" mass="18561">MNTAALAFIAFLIVQRLAELVIARRNTARLLARGAVEHGTGHYPLIVALHTAWLAAIAIFGVDEAIQPFWLILFIVLQALRVWVLMTLGSRWTTRVIVLDEPLVLGGPFRFLRHPNYTVVVCEIFVAPMVLGLFWVAIVFSVLNAAVLTIRLRVEEGALRPLRRAD</sequence>
<feature type="transmembrane region" description="Helical" evidence="5">
    <location>
        <begin position="117"/>
        <end position="143"/>
    </location>
</feature>
<dbReference type="Pfam" id="PF04140">
    <property type="entry name" value="ICMT"/>
    <property type="match status" value="1"/>
</dbReference>
<dbReference type="InterPro" id="IPR007269">
    <property type="entry name" value="ICMT_MeTrfase"/>
</dbReference>
<keyword evidence="3 5" id="KW-1133">Transmembrane helix</keyword>
<gene>
    <name evidence="6" type="ORF">MLD63_12045</name>
</gene>
<evidence type="ECO:0000256" key="4">
    <source>
        <dbReference type="ARBA" id="ARBA00023136"/>
    </source>
</evidence>
<dbReference type="Gene3D" id="1.20.120.1630">
    <property type="match status" value="1"/>
</dbReference>
<accession>A0ABT1MSQ3</accession>
<proteinExistence type="predicted"/>
<protein>
    <recommendedName>
        <fullName evidence="8">Methyltransferase</fullName>
    </recommendedName>
</protein>
<evidence type="ECO:0000313" key="7">
    <source>
        <dbReference type="Proteomes" id="UP001203945"/>
    </source>
</evidence>
<evidence type="ECO:0000313" key="6">
    <source>
        <dbReference type="EMBL" id="MCQ0971154.1"/>
    </source>
</evidence>
<evidence type="ECO:0000256" key="1">
    <source>
        <dbReference type="ARBA" id="ARBA00004141"/>
    </source>
</evidence>
<evidence type="ECO:0000256" key="2">
    <source>
        <dbReference type="ARBA" id="ARBA00022692"/>
    </source>
</evidence>
<organism evidence="6 7">
    <name type="scientific">Paracoccus albicereus</name>
    <dbReference type="NCBI Taxonomy" id="2922394"/>
    <lineage>
        <taxon>Bacteria</taxon>
        <taxon>Pseudomonadati</taxon>
        <taxon>Pseudomonadota</taxon>
        <taxon>Alphaproteobacteria</taxon>
        <taxon>Rhodobacterales</taxon>
        <taxon>Paracoccaceae</taxon>
        <taxon>Paracoccus</taxon>
    </lineage>
</organism>
<evidence type="ECO:0008006" key="8">
    <source>
        <dbReference type="Google" id="ProtNLM"/>
    </source>
</evidence>
<keyword evidence="4 5" id="KW-0472">Membrane</keyword>
<feature type="transmembrane region" description="Helical" evidence="5">
    <location>
        <begin position="69"/>
        <end position="86"/>
    </location>
</feature>
<evidence type="ECO:0000256" key="5">
    <source>
        <dbReference type="SAM" id="Phobius"/>
    </source>
</evidence>
<dbReference type="Proteomes" id="UP001203945">
    <property type="component" value="Unassembled WGS sequence"/>
</dbReference>
<comment type="caution">
    <text evidence="6">The sequence shown here is derived from an EMBL/GenBank/DDBJ whole genome shotgun (WGS) entry which is preliminary data.</text>
</comment>
<feature type="transmembrane region" description="Helical" evidence="5">
    <location>
        <begin position="42"/>
        <end position="62"/>
    </location>
</feature>